<keyword evidence="2" id="KW-0808">Transferase</keyword>
<accession>Q8TJW5</accession>
<dbReference type="InParanoid" id="Q8TJW5"/>
<dbReference type="HOGENOM" id="CLU_061789_0_0_2"/>
<keyword evidence="6" id="KW-1185">Reference proteome</keyword>
<dbReference type="CDD" id="cd02440">
    <property type="entry name" value="AdoMet_MTases"/>
    <property type="match status" value="1"/>
</dbReference>
<dbReference type="EMBL" id="AE010299">
    <property type="protein sequence ID" value="AAM07017.1"/>
    <property type="molecule type" value="Genomic_DNA"/>
</dbReference>
<dbReference type="EnsemblBacteria" id="AAM07017">
    <property type="protein sequence ID" value="AAM07017"/>
    <property type="gene ID" value="MA_3662"/>
</dbReference>
<dbReference type="GO" id="GO:0032259">
    <property type="term" value="P:methylation"/>
    <property type="evidence" value="ECO:0007669"/>
    <property type="project" value="UniProtKB-KW"/>
</dbReference>
<dbReference type="InterPro" id="IPR029063">
    <property type="entry name" value="SAM-dependent_MTases_sf"/>
</dbReference>
<organism evidence="5 6">
    <name type="scientific">Methanosarcina acetivorans (strain ATCC 35395 / DSM 2834 / JCM 12185 / C2A)</name>
    <dbReference type="NCBI Taxonomy" id="188937"/>
    <lineage>
        <taxon>Archaea</taxon>
        <taxon>Methanobacteriati</taxon>
        <taxon>Methanobacteriota</taxon>
        <taxon>Stenosarchaea group</taxon>
        <taxon>Methanomicrobia</taxon>
        <taxon>Methanosarcinales</taxon>
        <taxon>Methanosarcinaceae</taxon>
        <taxon>Methanosarcina</taxon>
    </lineage>
</organism>
<dbReference type="SUPFAM" id="SSF53335">
    <property type="entry name" value="S-adenosyl-L-methionine-dependent methyltransferases"/>
    <property type="match status" value="1"/>
</dbReference>
<dbReference type="Gene3D" id="3.40.50.150">
    <property type="entry name" value="Vaccinia Virus protein VP39"/>
    <property type="match status" value="1"/>
</dbReference>
<keyword evidence="1" id="KW-0489">Methyltransferase</keyword>
<evidence type="ECO:0000313" key="5">
    <source>
        <dbReference type="EMBL" id="AAM07017.1"/>
    </source>
</evidence>
<dbReference type="PhylomeDB" id="Q8TJW5"/>
<dbReference type="PANTHER" id="PTHR43464:SF19">
    <property type="entry name" value="UBIQUINONE BIOSYNTHESIS O-METHYLTRANSFERASE, MITOCHONDRIAL"/>
    <property type="match status" value="1"/>
</dbReference>
<dbReference type="InterPro" id="IPR041698">
    <property type="entry name" value="Methyltransf_25"/>
</dbReference>
<reference evidence="5 6" key="1">
    <citation type="journal article" date="2002" name="Genome Res.">
        <title>The genome of Methanosarcina acetivorans reveals extensive metabolic and physiological diversity.</title>
        <authorList>
            <person name="Galagan J.E."/>
            <person name="Nusbaum C."/>
            <person name="Roy A."/>
            <person name="Endrizzi M.G."/>
            <person name="Macdonald P."/>
            <person name="FitzHugh W."/>
            <person name="Calvo S."/>
            <person name="Engels R."/>
            <person name="Smirnov S."/>
            <person name="Atnoor D."/>
            <person name="Brown A."/>
            <person name="Allen N."/>
            <person name="Naylor J."/>
            <person name="Stange-Thomann N."/>
            <person name="DeArellano K."/>
            <person name="Johnson R."/>
            <person name="Linton L."/>
            <person name="McEwan P."/>
            <person name="McKernan K."/>
            <person name="Talamas J."/>
            <person name="Tirrell A."/>
            <person name="Ye W."/>
            <person name="Zimmer A."/>
            <person name="Barber R.D."/>
            <person name="Cann I."/>
            <person name="Graham D.E."/>
            <person name="Grahame D.A."/>
            <person name="Guss A."/>
            <person name="Hedderich R."/>
            <person name="Ingram-Smith C."/>
            <person name="Kuettner C.H."/>
            <person name="Krzycki J.A."/>
            <person name="Leigh J.A."/>
            <person name="Li W."/>
            <person name="Liu J."/>
            <person name="Mukhopadhyay B."/>
            <person name="Reeve J.N."/>
            <person name="Smith K."/>
            <person name="Springer T.A."/>
            <person name="Umayam L.A."/>
            <person name="White O."/>
            <person name="White R.H."/>
            <person name="de Macario E.C."/>
            <person name="Ferry J.G."/>
            <person name="Jarrell K.F."/>
            <person name="Jing H."/>
            <person name="Macario A.J.L."/>
            <person name="Paulsen I."/>
            <person name="Pritchett M."/>
            <person name="Sowers K.R."/>
            <person name="Swanson R.V."/>
            <person name="Zinder S.H."/>
            <person name="Lander E."/>
            <person name="Metcalf W.W."/>
            <person name="Birren B."/>
        </authorList>
    </citation>
    <scope>NUCLEOTIDE SEQUENCE [LARGE SCALE GENOMIC DNA]</scope>
    <source>
        <strain evidence="6">ATCC 35395 / DSM 2834 / JCM 12185 / C2A</strain>
    </source>
</reference>
<dbReference type="STRING" id="188937.MA_3662"/>
<dbReference type="AlphaFoldDB" id="Q8TJW5"/>
<dbReference type="KEGG" id="mac:MA_3662"/>
<evidence type="ECO:0000256" key="3">
    <source>
        <dbReference type="ARBA" id="ARBA00022691"/>
    </source>
</evidence>
<evidence type="ECO:0000256" key="2">
    <source>
        <dbReference type="ARBA" id="ARBA00022679"/>
    </source>
</evidence>
<dbReference type="Pfam" id="PF13649">
    <property type="entry name" value="Methyltransf_25"/>
    <property type="match status" value="1"/>
</dbReference>
<gene>
    <name evidence="5" type="ordered locus">MA_3662</name>
</gene>
<keyword evidence="3" id="KW-0949">S-adenosyl-L-methionine</keyword>
<dbReference type="GO" id="GO:0008168">
    <property type="term" value="F:methyltransferase activity"/>
    <property type="evidence" value="ECO:0000318"/>
    <property type="project" value="GO_Central"/>
</dbReference>
<evidence type="ECO:0000313" key="6">
    <source>
        <dbReference type="Proteomes" id="UP000002487"/>
    </source>
</evidence>
<name>Q8TJW5_METAC</name>
<evidence type="ECO:0000256" key="1">
    <source>
        <dbReference type="ARBA" id="ARBA00022603"/>
    </source>
</evidence>
<feature type="domain" description="Methyltransferase" evidence="4">
    <location>
        <begin position="81"/>
        <end position="178"/>
    </location>
</feature>
<protein>
    <recommendedName>
        <fullName evidence="4">Methyltransferase domain-containing protein</fullName>
    </recommendedName>
</protein>
<dbReference type="SMR" id="Q8TJW5"/>
<sequence length="306" mass="34766">MRSHIFDSSGFCFRTGDTLLDDGISPFKIWKAVLRTDTCRTVEAFYDGNPEYEWRRLEIHRIEYETTRRYLDIYLPKKSRILDVGGGPGRYSIYLASQGHNVTLFDLSSKNILLAKAKAEEQGVHLEGFIHGNALELDHHTKGRFDAILCMGPSYHLTDESQRHIVIDKCVNVLKPGGILFVSFISAFAPIIDMMKGYPHMILDEKDRLLDYLKDGTNIVSEENPGFTDAWFENPANIEGIMKKYPLEKLVITAIEGMLSPNEGKINSLPEDCFNAFIELSMKLSTNPMTWGSCEHMLYIGRISKS</sequence>
<dbReference type="PANTHER" id="PTHR43464">
    <property type="entry name" value="METHYLTRANSFERASE"/>
    <property type="match status" value="1"/>
</dbReference>
<evidence type="ECO:0000259" key="4">
    <source>
        <dbReference type="Pfam" id="PF13649"/>
    </source>
</evidence>
<proteinExistence type="predicted"/>
<dbReference type="Proteomes" id="UP000002487">
    <property type="component" value="Chromosome"/>
</dbReference>